<feature type="transmembrane region" description="Helical" evidence="1">
    <location>
        <begin position="36"/>
        <end position="54"/>
    </location>
</feature>
<dbReference type="EMBL" id="JAWDIP010000003">
    <property type="protein sequence ID" value="MDY0394531.1"/>
    <property type="molecule type" value="Genomic_DNA"/>
</dbReference>
<evidence type="ECO:0000313" key="3">
    <source>
        <dbReference type="Proteomes" id="UP001281447"/>
    </source>
</evidence>
<keyword evidence="3" id="KW-1185">Reference proteome</keyword>
<dbReference type="Proteomes" id="UP001281447">
    <property type="component" value="Unassembled WGS sequence"/>
</dbReference>
<keyword evidence="1" id="KW-0812">Transmembrane</keyword>
<evidence type="ECO:0000256" key="1">
    <source>
        <dbReference type="SAM" id="Phobius"/>
    </source>
</evidence>
<protein>
    <submittedName>
        <fullName evidence="2">Uncharacterized protein</fullName>
    </submittedName>
</protein>
<gene>
    <name evidence="2" type="ORF">RWE15_08865</name>
</gene>
<reference evidence="2 3" key="1">
    <citation type="submission" date="2023-10" db="EMBL/GenBank/DDBJ databases">
        <title>Virgibacillus halophilus 5B73C genome.</title>
        <authorList>
            <person name="Miliotis G."/>
            <person name="Sengupta P."/>
            <person name="Hameed A."/>
            <person name="Chuvochina M."/>
            <person name="Mcdonagh F."/>
            <person name="Simpson A.C."/>
            <person name="Singh N.K."/>
            <person name="Rekha P.D."/>
            <person name="Raman K."/>
            <person name="Hugenholtz P."/>
            <person name="Venkateswaran K."/>
        </authorList>
    </citation>
    <scope>NUCLEOTIDE SEQUENCE [LARGE SCALE GENOMIC DNA]</scope>
    <source>
        <strain evidence="2 3">5B73C</strain>
    </source>
</reference>
<organism evidence="2 3">
    <name type="scientific">Tigheibacillus halophilus</name>
    <dbReference type="NCBI Taxonomy" id="361280"/>
    <lineage>
        <taxon>Bacteria</taxon>
        <taxon>Bacillati</taxon>
        <taxon>Bacillota</taxon>
        <taxon>Bacilli</taxon>
        <taxon>Bacillales</taxon>
        <taxon>Bacillaceae</taxon>
        <taxon>Tigheibacillus</taxon>
    </lineage>
</organism>
<accession>A0ABU5C5F5</accession>
<keyword evidence="1" id="KW-1133">Transmembrane helix</keyword>
<evidence type="ECO:0000313" key="2">
    <source>
        <dbReference type="EMBL" id="MDY0394531.1"/>
    </source>
</evidence>
<proteinExistence type="predicted"/>
<sequence>MVHMLNNSIIMVMQLFHIPDPAFATYTNISQVRDMWLPNTVILAISAVLVILFYSPKDSGDQLEYALPISQRARPVLHPNC</sequence>
<comment type="caution">
    <text evidence="2">The sequence shown here is derived from an EMBL/GenBank/DDBJ whole genome shotgun (WGS) entry which is preliminary data.</text>
</comment>
<name>A0ABU5C5F5_9BACI</name>
<keyword evidence="1" id="KW-0472">Membrane</keyword>